<keyword evidence="3" id="KW-1185">Reference proteome</keyword>
<organism evidence="2 3">
    <name type="scientific">Streptosporangium oxazolinicum</name>
    <dbReference type="NCBI Taxonomy" id="909287"/>
    <lineage>
        <taxon>Bacteria</taxon>
        <taxon>Bacillati</taxon>
        <taxon>Actinomycetota</taxon>
        <taxon>Actinomycetes</taxon>
        <taxon>Streptosporangiales</taxon>
        <taxon>Streptosporangiaceae</taxon>
        <taxon>Streptosporangium</taxon>
    </lineage>
</organism>
<proteinExistence type="predicted"/>
<dbReference type="PANTHER" id="PTHR38011">
    <property type="entry name" value="DIHYDROFOLATE REDUCTASE FAMILY PROTEIN (AFU_ORTHOLOGUE AFUA_8G06820)"/>
    <property type="match status" value="1"/>
</dbReference>
<name>A0ABP8AN03_9ACTN</name>
<dbReference type="RefSeq" id="WP_344916960.1">
    <property type="nucleotide sequence ID" value="NZ_BAABAQ010000002.1"/>
</dbReference>
<dbReference type="InterPro" id="IPR002734">
    <property type="entry name" value="RibDG_C"/>
</dbReference>
<dbReference type="EMBL" id="BAABAQ010000002">
    <property type="protein sequence ID" value="GAA4186426.1"/>
    <property type="molecule type" value="Genomic_DNA"/>
</dbReference>
<feature type="domain" description="Bacterial bifunctional deaminase-reductase C-terminal" evidence="1">
    <location>
        <begin position="2"/>
        <end position="172"/>
    </location>
</feature>
<protein>
    <submittedName>
        <fullName evidence="2">Dihydrofolate reductase family protein</fullName>
    </submittedName>
</protein>
<dbReference type="PANTHER" id="PTHR38011:SF11">
    <property type="entry name" value="2,5-DIAMINO-6-RIBOSYLAMINO-4(3H)-PYRIMIDINONE 5'-PHOSPHATE REDUCTASE"/>
    <property type="match status" value="1"/>
</dbReference>
<dbReference type="InterPro" id="IPR024072">
    <property type="entry name" value="DHFR-like_dom_sf"/>
</dbReference>
<evidence type="ECO:0000259" key="1">
    <source>
        <dbReference type="Pfam" id="PF01872"/>
    </source>
</evidence>
<dbReference type="Gene3D" id="3.40.430.10">
    <property type="entry name" value="Dihydrofolate Reductase, subunit A"/>
    <property type="match status" value="1"/>
</dbReference>
<reference evidence="3" key="1">
    <citation type="journal article" date="2019" name="Int. J. Syst. Evol. Microbiol.">
        <title>The Global Catalogue of Microorganisms (GCM) 10K type strain sequencing project: providing services to taxonomists for standard genome sequencing and annotation.</title>
        <authorList>
            <consortium name="The Broad Institute Genomics Platform"/>
            <consortium name="The Broad Institute Genome Sequencing Center for Infectious Disease"/>
            <person name="Wu L."/>
            <person name="Ma J."/>
        </authorList>
    </citation>
    <scope>NUCLEOTIDE SEQUENCE [LARGE SCALE GENOMIC DNA]</scope>
    <source>
        <strain evidence="3">JCM 17388</strain>
    </source>
</reference>
<dbReference type="Pfam" id="PF01872">
    <property type="entry name" value="RibD_C"/>
    <property type="match status" value="1"/>
</dbReference>
<dbReference type="Proteomes" id="UP001501251">
    <property type="component" value="Unassembled WGS sequence"/>
</dbReference>
<comment type="caution">
    <text evidence="2">The sequence shown here is derived from an EMBL/GenBank/DDBJ whole genome shotgun (WGS) entry which is preliminary data.</text>
</comment>
<evidence type="ECO:0000313" key="3">
    <source>
        <dbReference type="Proteomes" id="UP001501251"/>
    </source>
</evidence>
<dbReference type="InterPro" id="IPR050765">
    <property type="entry name" value="Riboflavin_Biosynth_HTPR"/>
</dbReference>
<evidence type="ECO:0000313" key="2">
    <source>
        <dbReference type="EMBL" id="GAA4186426.1"/>
    </source>
</evidence>
<accession>A0ABP8AN03</accession>
<dbReference type="SUPFAM" id="SSF53597">
    <property type="entry name" value="Dihydrofolate reductase-like"/>
    <property type="match status" value="1"/>
</dbReference>
<gene>
    <name evidence="2" type="ORF">GCM10022252_18390</name>
</gene>
<sequence>MRKIIAKTHTSLDGFIDNPHLWSMPYSNEAVQKYSMDLVLTSDTLLLGRVTYVGMAQAWPGRSNPYADHVNAMEKYVVSSTLEKAEWEPSTIVHGDDLVATATELKRRPGGNIMIWGCGRLTDTLMEHGLLDEYRLLVSPVIVGKGQRLFRGEDVTASLELVDNTTFDTGLIALTYRPVNAAGDRAATG</sequence>